<gene>
    <name evidence="3" type="ORF">J2S03_003248</name>
</gene>
<sequence>MRIQWFKHGTWPKWLVGLHHYTIASFILLTASGMALYLPAVHAPLIPYLPIIYRIHILLGLIFAITLITPFLRILPKGRRIWKFDWTLPILLGVPLVATGIFLWGGTVLPATITSHAFSWHGWLTIGLGAWILIHAFYKALGIRPNAAGVAGRVDPERRLFLRSAGMGALGTLAITFIDPISIVRALHAAGPGASSSPTANARGVQRFGAYYTVVNGYPSMALDAYRLRVDGDVTSAKTLSWSQIKSLTPYSEVKDFHCVTGWSVPNVHWRGIHLSQLVRLVEPTSRVKYVNFYSFDGAYTESLSLSEALDPSVLLAYEMDGQPLEQAQGAPLRLVVPKMYGYKSIKWLNRVEFSDKPITGYWEHYGYPNEAYL</sequence>
<feature type="transmembrane region" description="Helical" evidence="1">
    <location>
        <begin position="21"/>
        <end position="39"/>
    </location>
</feature>
<dbReference type="PANTHER" id="PTHR43032">
    <property type="entry name" value="PROTEIN-METHIONINE-SULFOXIDE REDUCTASE"/>
    <property type="match status" value="1"/>
</dbReference>
<dbReference type="EMBL" id="JAUSTP010000040">
    <property type="protein sequence ID" value="MDQ0191377.1"/>
    <property type="molecule type" value="Genomic_DNA"/>
</dbReference>
<evidence type="ECO:0000313" key="4">
    <source>
        <dbReference type="Proteomes" id="UP001232973"/>
    </source>
</evidence>
<proteinExistence type="predicted"/>
<feature type="transmembrane region" description="Helical" evidence="1">
    <location>
        <begin position="118"/>
        <end position="139"/>
    </location>
</feature>
<keyword evidence="1" id="KW-0472">Membrane</keyword>
<dbReference type="Gene3D" id="3.90.420.10">
    <property type="entry name" value="Oxidoreductase, molybdopterin-binding domain"/>
    <property type="match status" value="1"/>
</dbReference>
<dbReference type="InterPro" id="IPR036374">
    <property type="entry name" value="OxRdtase_Mopterin-bd_sf"/>
</dbReference>
<feature type="transmembrane region" description="Helical" evidence="1">
    <location>
        <begin position="86"/>
        <end position="106"/>
    </location>
</feature>
<evidence type="ECO:0000256" key="1">
    <source>
        <dbReference type="SAM" id="Phobius"/>
    </source>
</evidence>
<accession>A0ABT9XM52</accession>
<keyword evidence="1" id="KW-1133">Transmembrane helix</keyword>
<dbReference type="Proteomes" id="UP001232973">
    <property type="component" value="Unassembled WGS sequence"/>
</dbReference>
<evidence type="ECO:0000313" key="3">
    <source>
        <dbReference type="EMBL" id="MDQ0191377.1"/>
    </source>
</evidence>
<dbReference type="SUPFAM" id="SSF56524">
    <property type="entry name" value="Oxidoreductase molybdopterin-binding domain"/>
    <property type="match status" value="1"/>
</dbReference>
<feature type="domain" description="Oxidoreductase molybdopterin-binding" evidence="2">
    <location>
        <begin position="219"/>
        <end position="363"/>
    </location>
</feature>
<keyword evidence="4" id="KW-1185">Reference proteome</keyword>
<protein>
    <recommendedName>
        <fullName evidence="2">Oxidoreductase molybdopterin-binding domain-containing protein</fullName>
    </recommendedName>
</protein>
<dbReference type="Pfam" id="PF00174">
    <property type="entry name" value="Oxidored_molyb"/>
    <property type="match status" value="1"/>
</dbReference>
<feature type="transmembrane region" description="Helical" evidence="1">
    <location>
        <begin position="51"/>
        <end position="74"/>
    </location>
</feature>
<evidence type="ECO:0000259" key="2">
    <source>
        <dbReference type="Pfam" id="PF00174"/>
    </source>
</evidence>
<keyword evidence="1" id="KW-0812">Transmembrane</keyword>
<dbReference type="RefSeq" id="WP_274457157.1">
    <property type="nucleotide sequence ID" value="NZ_CP067097.1"/>
</dbReference>
<reference evidence="3 4" key="1">
    <citation type="submission" date="2023-07" db="EMBL/GenBank/DDBJ databases">
        <title>Genomic Encyclopedia of Type Strains, Phase IV (KMG-IV): sequencing the most valuable type-strain genomes for metagenomic binning, comparative biology and taxonomic classification.</title>
        <authorList>
            <person name="Goeker M."/>
        </authorList>
    </citation>
    <scope>NUCLEOTIDE SEQUENCE [LARGE SCALE GENOMIC DNA]</scope>
    <source>
        <strain evidence="3 4">DSM 4006</strain>
    </source>
</reference>
<name>A0ABT9XM52_9BACL</name>
<organism evidence="3 4">
    <name type="scientific">Alicyclobacillus cycloheptanicus</name>
    <dbReference type="NCBI Taxonomy" id="1457"/>
    <lineage>
        <taxon>Bacteria</taxon>
        <taxon>Bacillati</taxon>
        <taxon>Bacillota</taxon>
        <taxon>Bacilli</taxon>
        <taxon>Bacillales</taxon>
        <taxon>Alicyclobacillaceae</taxon>
        <taxon>Alicyclobacillus</taxon>
    </lineage>
</organism>
<feature type="transmembrane region" description="Helical" evidence="1">
    <location>
        <begin position="160"/>
        <end position="178"/>
    </location>
</feature>
<dbReference type="InterPro" id="IPR016174">
    <property type="entry name" value="Di-haem_cyt_TM"/>
</dbReference>
<dbReference type="SUPFAM" id="SSF81342">
    <property type="entry name" value="Transmembrane di-heme cytochromes"/>
    <property type="match status" value="1"/>
</dbReference>
<dbReference type="InterPro" id="IPR000572">
    <property type="entry name" value="OxRdtase_Mopterin-bd_dom"/>
</dbReference>
<comment type="caution">
    <text evidence="3">The sequence shown here is derived from an EMBL/GenBank/DDBJ whole genome shotgun (WGS) entry which is preliminary data.</text>
</comment>